<dbReference type="Proteomes" id="UP000824469">
    <property type="component" value="Unassembled WGS sequence"/>
</dbReference>
<evidence type="ECO:0000256" key="4">
    <source>
        <dbReference type="ARBA" id="ARBA00022701"/>
    </source>
</evidence>
<feature type="region of interest" description="Disordered" evidence="6">
    <location>
        <begin position="369"/>
        <end position="463"/>
    </location>
</feature>
<feature type="compositionally biased region" description="Polar residues" evidence="6">
    <location>
        <begin position="151"/>
        <end position="168"/>
    </location>
</feature>
<dbReference type="Pfam" id="PF06886">
    <property type="entry name" value="TPX2"/>
    <property type="match status" value="1"/>
</dbReference>
<dbReference type="GO" id="GO:0000226">
    <property type="term" value="P:microtubule cytoskeleton organization"/>
    <property type="evidence" value="ECO:0007669"/>
    <property type="project" value="InterPro"/>
</dbReference>
<comment type="caution">
    <text evidence="8">The sequence shown here is derived from an EMBL/GenBank/DDBJ whole genome shotgun (WGS) entry which is preliminary data.</text>
</comment>
<keyword evidence="3" id="KW-0963">Cytoplasm</keyword>
<gene>
    <name evidence="8" type="ORF">KI387_017257</name>
</gene>
<protein>
    <recommendedName>
        <fullName evidence="7">TPX2 C-terminal domain-containing protein</fullName>
    </recommendedName>
</protein>
<feature type="compositionally biased region" description="Polar residues" evidence="6">
    <location>
        <begin position="132"/>
        <end position="144"/>
    </location>
</feature>
<sequence length="463" mass="49866">MDGENAEQNIEKGLKQQIVNDYLDNASGPDGLSTFLSADSGIEKENKMDDEMIGIVKAKDDGLHEGVIGQERIESNEASQRIGEAKNASVDEGKEGLNLECNQQPGIAIHGRGQSELAYEEKNAKASKGNAHASQSKGQKSVSSMLGKGKNASSPAQKPKTSLNSSVLSKAGPKVSTRISIDPVIKRKNNSGQESQVEGIEDTSPASNGPLPSPANLANSRTNCTVPQPFTLATNKRALTGMQNADGNTPRRMSAGGAGASSAIKKQESAAKPASTASTKSLLRSKSMNTHIQNEKPLKQGEVKQEEVKQADATKDDEDARSVTSSTTTNLSSKARPGSASSVSGFNFRCNERAEKRKEFYSKLEEKIQAREKEKSHLQAKSKESQEAEIKQLRKSLTFKASPMPTFYQEGPPPKVELKKIPTTRPKSPKLGRNNSSRTSRLSLDESKINGVQKDTDAKKTMR</sequence>
<comment type="subcellular location">
    <subcellularLocation>
        <location evidence="1">Cytoplasm</location>
        <location evidence="1">Cytoskeleton</location>
    </subcellularLocation>
</comment>
<keyword evidence="4" id="KW-0493">Microtubule</keyword>
<evidence type="ECO:0000256" key="2">
    <source>
        <dbReference type="ARBA" id="ARBA00005885"/>
    </source>
</evidence>
<dbReference type="InterPro" id="IPR044806">
    <property type="entry name" value="WVD2/WDL1-4"/>
</dbReference>
<feature type="compositionally biased region" description="Basic and acidic residues" evidence="6">
    <location>
        <begin position="293"/>
        <end position="321"/>
    </location>
</feature>
<keyword evidence="9" id="KW-1185">Reference proteome</keyword>
<feature type="compositionally biased region" description="Basic and acidic residues" evidence="6">
    <location>
        <begin position="369"/>
        <end position="392"/>
    </location>
</feature>
<dbReference type="InterPro" id="IPR027329">
    <property type="entry name" value="TPX2_C"/>
</dbReference>
<feature type="compositionally biased region" description="Polar residues" evidence="6">
    <location>
        <begin position="216"/>
        <end position="234"/>
    </location>
</feature>
<comment type="similarity">
    <text evidence="2">Belongs to the TPX2 family.</text>
</comment>
<dbReference type="PANTHER" id="PTHR46372:SF26">
    <property type="entry name" value="(WILD MALAYSIAN BANANA) HYPOTHETICAL PROTEIN"/>
    <property type="match status" value="1"/>
</dbReference>
<feature type="compositionally biased region" description="Basic and acidic residues" evidence="6">
    <location>
        <begin position="443"/>
        <end position="463"/>
    </location>
</feature>
<feature type="compositionally biased region" description="Polar residues" evidence="6">
    <location>
        <begin position="282"/>
        <end position="292"/>
    </location>
</feature>
<dbReference type="GO" id="GO:0005874">
    <property type="term" value="C:microtubule"/>
    <property type="evidence" value="ECO:0007669"/>
    <property type="project" value="UniProtKB-KW"/>
</dbReference>
<evidence type="ECO:0000256" key="6">
    <source>
        <dbReference type="SAM" id="MobiDB-lite"/>
    </source>
</evidence>
<feature type="region of interest" description="Disordered" evidence="6">
    <location>
        <begin position="71"/>
        <end position="95"/>
    </location>
</feature>
<keyword evidence="5" id="KW-0206">Cytoskeleton</keyword>
<evidence type="ECO:0000313" key="9">
    <source>
        <dbReference type="Proteomes" id="UP000824469"/>
    </source>
</evidence>
<evidence type="ECO:0000259" key="7">
    <source>
        <dbReference type="Pfam" id="PF06886"/>
    </source>
</evidence>
<reference evidence="8 9" key="1">
    <citation type="journal article" date="2021" name="Nat. Plants">
        <title>The Taxus genome provides insights into paclitaxel biosynthesis.</title>
        <authorList>
            <person name="Xiong X."/>
            <person name="Gou J."/>
            <person name="Liao Q."/>
            <person name="Li Y."/>
            <person name="Zhou Q."/>
            <person name="Bi G."/>
            <person name="Li C."/>
            <person name="Du R."/>
            <person name="Wang X."/>
            <person name="Sun T."/>
            <person name="Guo L."/>
            <person name="Liang H."/>
            <person name="Lu P."/>
            <person name="Wu Y."/>
            <person name="Zhang Z."/>
            <person name="Ro D.K."/>
            <person name="Shang Y."/>
            <person name="Huang S."/>
            <person name="Yan J."/>
        </authorList>
    </citation>
    <scope>NUCLEOTIDE SEQUENCE [LARGE SCALE GENOMIC DNA]</scope>
    <source>
        <strain evidence="8">Ta-2019</strain>
    </source>
</reference>
<feature type="compositionally biased region" description="Low complexity" evidence="6">
    <location>
        <begin position="270"/>
        <end position="281"/>
    </location>
</feature>
<accession>A0AA38GJI7</accession>
<organism evidence="8 9">
    <name type="scientific">Taxus chinensis</name>
    <name type="common">Chinese yew</name>
    <name type="synonym">Taxus wallichiana var. chinensis</name>
    <dbReference type="NCBI Taxonomy" id="29808"/>
    <lineage>
        <taxon>Eukaryota</taxon>
        <taxon>Viridiplantae</taxon>
        <taxon>Streptophyta</taxon>
        <taxon>Embryophyta</taxon>
        <taxon>Tracheophyta</taxon>
        <taxon>Spermatophyta</taxon>
        <taxon>Pinopsida</taxon>
        <taxon>Pinidae</taxon>
        <taxon>Conifers II</taxon>
        <taxon>Cupressales</taxon>
        <taxon>Taxaceae</taxon>
        <taxon>Taxus</taxon>
    </lineage>
</organism>
<feature type="domain" description="TPX2 C-terminal" evidence="7">
    <location>
        <begin position="346"/>
        <end position="421"/>
    </location>
</feature>
<feature type="compositionally biased region" description="Low complexity" evidence="6">
    <location>
        <begin position="322"/>
        <end position="333"/>
    </location>
</feature>
<dbReference type="EMBL" id="JAHRHJ020000003">
    <property type="protein sequence ID" value="KAH9322618.1"/>
    <property type="molecule type" value="Genomic_DNA"/>
</dbReference>
<evidence type="ECO:0000256" key="5">
    <source>
        <dbReference type="ARBA" id="ARBA00023212"/>
    </source>
</evidence>
<evidence type="ECO:0000313" key="8">
    <source>
        <dbReference type="EMBL" id="KAH9322618.1"/>
    </source>
</evidence>
<dbReference type="PANTHER" id="PTHR46372">
    <property type="entry name" value="PROTEIN WVD2-LIKE 3"/>
    <property type="match status" value="1"/>
</dbReference>
<feature type="compositionally biased region" description="Low complexity" evidence="6">
    <location>
        <begin position="433"/>
        <end position="442"/>
    </location>
</feature>
<name>A0AA38GJI7_TAXCH</name>
<dbReference type="OMA" id="NDEGANQ"/>
<feature type="non-terminal residue" evidence="8">
    <location>
        <position position="1"/>
    </location>
</feature>
<dbReference type="GO" id="GO:0008017">
    <property type="term" value="F:microtubule binding"/>
    <property type="evidence" value="ECO:0007669"/>
    <property type="project" value="InterPro"/>
</dbReference>
<proteinExistence type="inferred from homology"/>
<evidence type="ECO:0000256" key="1">
    <source>
        <dbReference type="ARBA" id="ARBA00004245"/>
    </source>
</evidence>
<feature type="region of interest" description="Disordered" evidence="6">
    <location>
        <begin position="119"/>
        <end position="349"/>
    </location>
</feature>
<dbReference type="AlphaFoldDB" id="A0AA38GJI7"/>
<evidence type="ECO:0000256" key="3">
    <source>
        <dbReference type="ARBA" id="ARBA00022490"/>
    </source>
</evidence>